<accession>A0ABT5JLF7</accession>
<name>A0ABT5JLF7_9SPHN</name>
<keyword evidence="1" id="KW-0812">Transmembrane</keyword>
<keyword evidence="1" id="KW-0472">Membrane</keyword>
<evidence type="ECO:0000313" key="3">
    <source>
        <dbReference type="Proteomes" id="UP001216558"/>
    </source>
</evidence>
<feature type="transmembrane region" description="Helical" evidence="1">
    <location>
        <begin position="91"/>
        <end position="113"/>
    </location>
</feature>
<sequence>MSLAIQAWTLICGLYFLWEALAYRGLFGRLAEFQIARFGSYVPLLTYLVLFTLALIPAWIIAWFFARRREEDLDLAALLELRISQARKLRLLIVALATASVSVAAGFAIYAFWFLPGQDGELRTIAASEFGAVPINEGPTRIVGGELGTVIFFGQDWFIGDDRMAFSPYRPVADGDGLSRVFVQLETTGTRGREAIVQRPAWSGIIVEGGLPGTVRVLFNYIGVGISDPYYTLYQNEYALKVRFWLQAMQWAFLTLFLTLLIVSQTRTIKKLERQKDAAAPPAY</sequence>
<dbReference type="Proteomes" id="UP001216558">
    <property type="component" value="Unassembled WGS sequence"/>
</dbReference>
<dbReference type="EMBL" id="JAQQXQ010000002">
    <property type="protein sequence ID" value="MDC8753590.1"/>
    <property type="molecule type" value="Genomic_DNA"/>
</dbReference>
<feature type="transmembrane region" description="Helical" evidence="1">
    <location>
        <begin position="244"/>
        <end position="264"/>
    </location>
</feature>
<reference evidence="2 3" key="1">
    <citation type="submission" date="2022-10" db="EMBL/GenBank/DDBJ databases">
        <title>Erythrobacter sp. sf7 Genome sequencing.</title>
        <authorList>
            <person name="Park S."/>
        </authorList>
    </citation>
    <scope>NUCLEOTIDE SEQUENCE [LARGE SCALE GENOMIC DNA]</scope>
    <source>
        <strain evidence="3">sf7</strain>
    </source>
</reference>
<comment type="caution">
    <text evidence="2">The sequence shown here is derived from an EMBL/GenBank/DDBJ whole genome shotgun (WGS) entry which is preliminary data.</text>
</comment>
<organism evidence="2 3">
    <name type="scientific">Erythrobacter fulvus</name>
    <dbReference type="NCBI Taxonomy" id="2987523"/>
    <lineage>
        <taxon>Bacteria</taxon>
        <taxon>Pseudomonadati</taxon>
        <taxon>Pseudomonadota</taxon>
        <taxon>Alphaproteobacteria</taxon>
        <taxon>Sphingomonadales</taxon>
        <taxon>Erythrobacteraceae</taxon>
        <taxon>Erythrobacter/Porphyrobacter group</taxon>
        <taxon>Erythrobacter</taxon>
    </lineage>
</organism>
<keyword evidence="3" id="KW-1185">Reference proteome</keyword>
<gene>
    <name evidence="2" type="ORF">OIK40_02910</name>
</gene>
<keyword evidence="1" id="KW-1133">Transmembrane helix</keyword>
<proteinExistence type="predicted"/>
<protein>
    <submittedName>
        <fullName evidence="2">Uncharacterized protein</fullName>
    </submittedName>
</protein>
<evidence type="ECO:0000256" key="1">
    <source>
        <dbReference type="SAM" id="Phobius"/>
    </source>
</evidence>
<evidence type="ECO:0000313" key="2">
    <source>
        <dbReference type="EMBL" id="MDC8753590.1"/>
    </source>
</evidence>
<feature type="transmembrane region" description="Helical" evidence="1">
    <location>
        <begin position="46"/>
        <end position="66"/>
    </location>
</feature>